<comment type="caution">
    <text evidence="2">The sequence shown here is derived from an EMBL/GenBank/DDBJ whole genome shotgun (WGS) entry which is preliminary data.</text>
</comment>
<keyword evidence="1" id="KW-0472">Membrane</keyword>
<accession>A0A1G2IKR3</accession>
<feature type="transmembrane region" description="Helical" evidence="1">
    <location>
        <begin position="87"/>
        <end position="109"/>
    </location>
</feature>
<dbReference type="AlphaFoldDB" id="A0A1G2IKR3"/>
<sequence>MTKMQKVWLWIFIAMFAVPEILFFITPLSISSVINNFSGINIRPPIYLFISKQFLTDNPIYPLFAMVIEWVGILGLLIKSIKFNKKIVAVLLGIILVWLSFIIFVGYVVGVSMSFP</sequence>
<name>A0A1G2IKR3_9BACT</name>
<evidence type="ECO:0000256" key="1">
    <source>
        <dbReference type="SAM" id="Phobius"/>
    </source>
</evidence>
<evidence type="ECO:0000313" key="3">
    <source>
        <dbReference type="Proteomes" id="UP000178632"/>
    </source>
</evidence>
<feature type="transmembrane region" description="Helical" evidence="1">
    <location>
        <begin position="60"/>
        <end position="78"/>
    </location>
</feature>
<keyword evidence="1" id="KW-1133">Transmembrane helix</keyword>
<evidence type="ECO:0000313" key="2">
    <source>
        <dbReference type="EMBL" id="OGZ75275.1"/>
    </source>
</evidence>
<protein>
    <submittedName>
        <fullName evidence="2">Uncharacterized protein</fullName>
    </submittedName>
</protein>
<keyword evidence="1" id="KW-0812">Transmembrane</keyword>
<gene>
    <name evidence="2" type="ORF">A3G45_02730</name>
</gene>
<proteinExistence type="predicted"/>
<organism evidence="2 3">
    <name type="scientific">Candidatus Staskawiczbacteria bacterium RIFCSPLOWO2_12_FULL_37_15</name>
    <dbReference type="NCBI Taxonomy" id="1802218"/>
    <lineage>
        <taxon>Bacteria</taxon>
        <taxon>Candidatus Staskawicziibacteriota</taxon>
    </lineage>
</organism>
<reference evidence="2 3" key="1">
    <citation type="journal article" date="2016" name="Nat. Commun.">
        <title>Thousands of microbial genomes shed light on interconnected biogeochemical processes in an aquifer system.</title>
        <authorList>
            <person name="Anantharaman K."/>
            <person name="Brown C.T."/>
            <person name="Hug L.A."/>
            <person name="Sharon I."/>
            <person name="Castelle C.J."/>
            <person name="Probst A.J."/>
            <person name="Thomas B.C."/>
            <person name="Singh A."/>
            <person name="Wilkins M.J."/>
            <person name="Karaoz U."/>
            <person name="Brodie E.L."/>
            <person name="Williams K.H."/>
            <person name="Hubbard S.S."/>
            <person name="Banfield J.F."/>
        </authorList>
    </citation>
    <scope>NUCLEOTIDE SEQUENCE [LARGE SCALE GENOMIC DNA]</scope>
</reference>
<dbReference type="EMBL" id="MHPE01000052">
    <property type="protein sequence ID" value="OGZ75275.1"/>
    <property type="molecule type" value="Genomic_DNA"/>
</dbReference>
<feature type="transmembrane region" description="Helical" evidence="1">
    <location>
        <begin position="7"/>
        <end position="30"/>
    </location>
</feature>
<dbReference type="Proteomes" id="UP000178632">
    <property type="component" value="Unassembled WGS sequence"/>
</dbReference>